<dbReference type="EMBL" id="CAJPDR010000634">
    <property type="protein sequence ID" value="CAF9941078.1"/>
    <property type="molecule type" value="Genomic_DNA"/>
</dbReference>
<organism evidence="1 2">
    <name type="scientific">Alectoria fallacina</name>
    <dbReference type="NCBI Taxonomy" id="1903189"/>
    <lineage>
        <taxon>Eukaryota</taxon>
        <taxon>Fungi</taxon>
        <taxon>Dikarya</taxon>
        <taxon>Ascomycota</taxon>
        <taxon>Pezizomycotina</taxon>
        <taxon>Lecanoromycetes</taxon>
        <taxon>OSLEUM clade</taxon>
        <taxon>Lecanoromycetidae</taxon>
        <taxon>Lecanorales</taxon>
        <taxon>Lecanorineae</taxon>
        <taxon>Parmeliaceae</taxon>
        <taxon>Alectoria</taxon>
    </lineage>
</organism>
<evidence type="ECO:0000313" key="1">
    <source>
        <dbReference type="EMBL" id="CAF9941078.1"/>
    </source>
</evidence>
<reference evidence="1" key="1">
    <citation type="submission" date="2021-03" db="EMBL/GenBank/DDBJ databases">
        <authorList>
            <person name="Tagirdzhanova G."/>
        </authorList>
    </citation>
    <scope>NUCLEOTIDE SEQUENCE</scope>
</reference>
<keyword evidence="2" id="KW-1185">Reference proteome</keyword>
<dbReference type="AlphaFoldDB" id="A0A8H3J5V8"/>
<comment type="caution">
    <text evidence="1">The sequence shown here is derived from an EMBL/GenBank/DDBJ whole genome shotgun (WGS) entry which is preliminary data.</text>
</comment>
<proteinExistence type="predicted"/>
<name>A0A8H3J5V8_9LECA</name>
<gene>
    <name evidence="1" type="ORF">ALECFALPRED_008989</name>
</gene>
<dbReference type="Proteomes" id="UP000664203">
    <property type="component" value="Unassembled WGS sequence"/>
</dbReference>
<sequence>MDVVMPGCLPTTIALHISLNYEGEIYNSARAIVSAAYHEARFKKPPKFGHVGAFCMDTSGISIARPQGAQKPESHQALASWELWTISVLALPLMCPIDVPEEIIRFAVDDLPLVDILSESRELYSCQYQSIDIVKAAAPQR</sequence>
<evidence type="ECO:0000313" key="2">
    <source>
        <dbReference type="Proteomes" id="UP000664203"/>
    </source>
</evidence>
<protein>
    <submittedName>
        <fullName evidence="1">Uncharacterized protein</fullName>
    </submittedName>
</protein>
<accession>A0A8H3J5V8</accession>